<reference evidence="2 3" key="1">
    <citation type="submission" date="2019-12" db="EMBL/GenBank/DDBJ databases">
        <title>Lactobacillus hilgardii FLUB.</title>
        <authorList>
            <person name="Gustaw K."/>
        </authorList>
    </citation>
    <scope>NUCLEOTIDE SEQUENCE [LARGE SCALE GENOMIC DNA]</scope>
    <source>
        <strain evidence="2 3">FLUB</strain>
    </source>
</reference>
<dbReference type="AlphaFoldDB" id="A0A6P1E5M0"/>
<gene>
    <name evidence="2" type="ORF">GQR93_03860</name>
</gene>
<evidence type="ECO:0000256" key="1">
    <source>
        <dbReference type="SAM" id="SignalP"/>
    </source>
</evidence>
<protein>
    <submittedName>
        <fullName evidence="2">Uncharacterized protein</fullName>
    </submittedName>
</protein>
<evidence type="ECO:0000313" key="3">
    <source>
        <dbReference type="Proteomes" id="UP000465035"/>
    </source>
</evidence>
<accession>A0A6P1E5M0</accession>
<sequence length="136" mass="15544">MKFRRSFFAVTLATFAGVGVFAGFNQSTIAASWHRGTPKALRGSWTHKDKAPLGSDAITVTRNKLDWASSGMQAHNIRNPRWKYLGNRKYVIDGYETFHPYTKKGFHEKTVLGRRGHHLVMYRSVHSKSGTYFHRS</sequence>
<keyword evidence="1" id="KW-0732">Signal</keyword>
<feature type="signal peptide" evidence="1">
    <location>
        <begin position="1"/>
        <end position="22"/>
    </location>
</feature>
<dbReference type="GeneID" id="69057488"/>
<feature type="chain" id="PRO_5038818657" evidence="1">
    <location>
        <begin position="23"/>
        <end position="136"/>
    </location>
</feature>
<name>A0A6P1E5M0_LENHI</name>
<proteinExistence type="predicted"/>
<evidence type="ECO:0000313" key="2">
    <source>
        <dbReference type="EMBL" id="QHB51410.1"/>
    </source>
</evidence>
<dbReference type="Proteomes" id="UP000465035">
    <property type="component" value="Chromosome"/>
</dbReference>
<dbReference type="RefSeq" id="WP_035444350.1">
    <property type="nucleotide sequence ID" value="NZ_CABKOL010000106.1"/>
</dbReference>
<dbReference type="EMBL" id="CP047121">
    <property type="protein sequence ID" value="QHB51410.1"/>
    <property type="molecule type" value="Genomic_DNA"/>
</dbReference>
<organism evidence="2 3">
    <name type="scientific">Lentilactobacillus hilgardii</name>
    <name type="common">Lactobacillus hilgardii</name>
    <dbReference type="NCBI Taxonomy" id="1588"/>
    <lineage>
        <taxon>Bacteria</taxon>
        <taxon>Bacillati</taxon>
        <taxon>Bacillota</taxon>
        <taxon>Bacilli</taxon>
        <taxon>Lactobacillales</taxon>
        <taxon>Lactobacillaceae</taxon>
        <taxon>Lentilactobacillus</taxon>
    </lineage>
</organism>